<feature type="transmembrane region" description="Helical" evidence="7">
    <location>
        <begin position="196"/>
        <end position="217"/>
    </location>
</feature>
<dbReference type="GO" id="GO:0010039">
    <property type="term" value="P:response to iron ion"/>
    <property type="evidence" value="ECO:0007669"/>
    <property type="project" value="TreeGrafter"/>
</dbReference>
<dbReference type="Pfam" id="PF03169">
    <property type="entry name" value="OPT"/>
    <property type="match status" value="1"/>
</dbReference>
<evidence type="ECO:0000313" key="9">
    <source>
        <dbReference type="Proteomes" id="UP000095767"/>
    </source>
</evidence>
<dbReference type="EMBL" id="LWDX02019525">
    <property type="protein sequence ID" value="OEL33221.1"/>
    <property type="molecule type" value="Genomic_DNA"/>
</dbReference>
<dbReference type="OrthoDB" id="627262at2759"/>
<feature type="transmembrane region" description="Helical" evidence="7">
    <location>
        <begin position="48"/>
        <end position="68"/>
    </location>
</feature>
<evidence type="ECO:0000256" key="4">
    <source>
        <dbReference type="ARBA" id="ARBA00022692"/>
    </source>
</evidence>
<keyword evidence="9" id="KW-1185">Reference proteome</keyword>
<feature type="transmembrane region" description="Helical" evidence="7">
    <location>
        <begin position="500"/>
        <end position="518"/>
    </location>
</feature>
<dbReference type="InterPro" id="IPR045035">
    <property type="entry name" value="YSL-like"/>
</dbReference>
<dbReference type="Proteomes" id="UP000095767">
    <property type="component" value="Unassembled WGS sequence"/>
</dbReference>
<evidence type="ECO:0000256" key="5">
    <source>
        <dbReference type="ARBA" id="ARBA00022989"/>
    </source>
</evidence>
<comment type="similarity">
    <text evidence="2">Belongs to the YSL (TC 2.A.67.2) family.</text>
</comment>
<comment type="caution">
    <text evidence="8">The sequence shown here is derived from an EMBL/GenBank/DDBJ whole genome shotgun (WGS) entry which is preliminary data.</text>
</comment>
<keyword evidence="4 7" id="KW-0812">Transmembrane</keyword>
<evidence type="ECO:0000313" key="8">
    <source>
        <dbReference type="EMBL" id="OEL33221.1"/>
    </source>
</evidence>
<dbReference type="GO" id="GO:0051980">
    <property type="term" value="F:iron-nicotianamine transmembrane transporter activity"/>
    <property type="evidence" value="ECO:0007669"/>
    <property type="project" value="TreeGrafter"/>
</dbReference>
<accession>A0A1E5W745</accession>
<evidence type="ECO:0000256" key="3">
    <source>
        <dbReference type="ARBA" id="ARBA00022448"/>
    </source>
</evidence>
<feature type="transmembrane region" description="Helical" evidence="7">
    <location>
        <begin position="257"/>
        <end position="276"/>
    </location>
</feature>
<feature type="transmembrane region" description="Helical" evidence="7">
    <location>
        <begin position="283"/>
        <end position="302"/>
    </location>
</feature>
<dbReference type="PANTHER" id="PTHR31645">
    <property type="entry name" value="OLIGOPEPTIDE TRANSPORTER YGL114W-RELATED"/>
    <property type="match status" value="1"/>
</dbReference>
<dbReference type="PANTHER" id="PTHR31645:SF7">
    <property type="entry name" value="METAL-NICOTIANAMINE TRANSPORTER YSL2"/>
    <property type="match status" value="1"/>
</dbReference>
<dbReference type="GO" id="GO:0048316">
    <property type="term" value="P:seed development"/>
    <property type="evidence" value="ECO:0007669"/>
    <property type="project" value="TreeGrafter"/>
</dbReference>
<protein>
    <submittedName>
        <fullName evidence="8">Metal-nicotianamine transporter YSL2</fullName>
    </submittedName>
</protein>
<dbReference type="GO" id="GO:0035673">
    <property type="term" value="F:oligopeptide transmembrane transporter activity"/>
    <property type="evidence" value="ECO:0007669"/>
    <property type="project" value="InterPro"/>
</dbReference>
<sequence length="540" mass="57928">MEAAPARGGAPAPEIEKCVADTEDVELAPVAAADGHGEERVPPWREQVTARGLVAALLIGFVYTVIVLKLALTTGIIPTLNVSAALLAFLALRGWTRALGRLRLGGGGGDPLPFTRQENTVVQTCAVACYTMAFGGGFGSSLLALDKKTYELAGVNTPGNAPGSYKEPGVGWMTGFLLAISFVGLLNLLPLRKSFLCIALIMGDGLYQFIKVMVITVNSLHERSNNKHKKVKNEDTIAEDDMTKHDEVFNTDSIPNWLAYTGYVLLSIIAIIAIPIMFRQVKWYYVIVAYVLAPVLGFSNAYGTGLTDVNMSYNYGKVALFIFAAWGGKDNGVIAGLVGCGIVKQLVQVSADLMHDFKTGHLTLTSPRSMLVGQVIGTAMGCVISPLTFMLFFRAFDIGNPDGYWKAPYALIFRNMAVLGVQGVSALPAHCLELSVGFFAFAVLANLARDFMPRRYRSCVPLPTAMAVPFLVGASFAIDMCVGSLVVFAWRKANREEAALLVPAVASGFICGDGIWTFPSSLLSLAKLKPPICMKFTPGS</sequence>
<feature type="transmembrane region" description="Helical" evidence="7">
    <location>
        <begin position="371"/>
        <end position="396"/>
    </location>
</feature>
<feature type="transmembrane region" description="Helical" evidence="7">
    <location>
        <begin position="417"/>
        <end position="445"/>
    </location>
</feature>
<evidence type="ECO:0000256" key="2">
    <source>
        <dbReference type="ARBA" id="ARBA00010276"/>
    </source>
</evidence>
<dbReference type="STRING" id="888268.A0A1E5W745"/>
<feature type="transmembrane region" description="Helical" evidence="7">
    <location>
        <begin position="170"/>
        <end position="189"/>
    </location>
</feature>
<comment type="subcellular location">
    <subcellularLocation>
        <location evidence="1">Membrane</location>
        <topology evidence="1">Multi-pass membrane protein</topology>
    </subcellularLocation>
</comment>
<feature type="transmembrane region" description="Helical" evidence="7">
    <location>
        <begin position="465"/>
        <end position="488"/>
    </location>
</feature>
<keyword evidence="3" id="KW-0813">Transport</keyword>
<evidence type="ECO:0000256" key="6">
    <source>
        <dbReference type="ARBA" id="ARBA00023136"/>
    </source>
</evidence>
<organism evidence="8 9">
    <name type="scientific">Dichanthelium oligosanthes</name>
    <dbReference type="NCBI Taxonomy" id="888268"/>
    <lineage>
        <taxon>Eukaryota</taxon>
        <taxon>Viridiplantae</taxon>
        <taxon>Streptophyta</taxon>
        <taxon>Embryophyta</taxon>
        <taxon>Tracheophyta</taxon>
        <taxon>Spermatophyta</taxon>
        <taxon>Magnoliopsida</taxon>
        <taxon>Liliopsida</taxon>
        <taxon>Poales</taxon>
        <taxon>Poaceae</taxon>
        <taxon>PACMAD clade</taxon>
        <taxon>Panicoideae</taxon>
        <taxon>Panicodae</taxon>
        <taxon>Paniceae</taxon>
        <taxon>Dichantheliinae</taxon>
        <taxon>Dichanthelium</taxon>
    </lineage>
</organism>
<keyword evidence="5 7" id="KW-1133">Transmembrane helix</keyword>
<evidence type="ECO:0000256" key="7">
    <source>
        <dbReference type="SAM" id="Phobius"/>
    </source>
</evidence>
<name>A0A1E5W745_9POAL</name>
<reference evidence="8 9" key="1">
    <citation type="submission" date="2016-09" db="EMBL/GenBank/DDBJ databases">
        <title>The draft genome of Dichanthelium oligosanthes: A C3 panicoid grass species.</title>
        <authorList>
            <person name="Studer A.J."/>
            <person name="Schnable J.C."/>
            <person name="Brutnell T.P."/>
        </authorList>
    </citation>
    <scope>NUCLEOTIDE SEQUENCE [LARGE SCALE GENOMIC DNA]</scope>
    <source>
        <strain evidence="9">cv. Kellogg 1175</strain>
        <tissue evidence="8">Leaf</tissue>
    </source>
</reference>
<dbReference type="AlphaFoldDB" id="A0A1E5W745"/>
<evidence type="ECO:0000256" key="1">
    <source>
        <dbReference type="ARBA" id="ARBA00004141"/>
    </source>
</evidence>
<dbReference type="InterPro" id="IPR004813">
    <property type="entry name" value="OPT"/>
</dbReference>
<dbReference type="NCBIfam" id="TIGR00728">
    <property type="entry name" value="OPT_sfam"/>
    <property type="match status" value="1"/>
</dbReference>
<gene>
    <name evidence="8" type="ORF">BAE44_0005762</name>
</gene>
<dbReference type="GO" id="GO:0005886">
    <property type="term" value="C:plasma membrane"/>
    <property type="evidence" value="ECO:0007669"/>
    <property type="project" value="TreeGrafter"/>
</dbReference>
<keyword evidence="6 7" id="KW-0472">Membrane</keyword>
<proteinExistence type="inferred from homology"/>
<feature type="transmembrane region" description="Helical" evidence="7">
    <location>
        <begin position="75"/>
        <end position="95"/>
    </location>
</feature>